<evidence type="ECO:0000313" key="1">
    <source>
        <dbReference type="EMBL" id="KAI9510616.1"/>
    </source>
</evidence>
<keyword evidence="2" id="KW-1185">Reference proteome</keyword>
<reference evidence="1" key="1">
    <citation type="submission" date="2021-03" db="EMBL/GenBank/DDBJ databases">
        <title>Evolutionary priming and transition to the ectomycorrhizal habit in an iconic lineage of mushroom-forming fungi: is preadaptation a requirement?</title>
        <authorList>
            <consortium name="DOE Joint Genome Institute"/>
            <person name="Looney B.P."/>
            <person name="Miyauchi S."/>
            <person name="Morin E."/>
            <person name="Drula E."/>
            <person name="Courty P.E."/>
            <person name="Chicoki N."/>
            <person name="Fauchery L."/>
            <person name="Kohler A."/>
            <person name="Kuo A."/>
            <person name="LaButti K."/>
            <person name="Pangilinan J."/>
            <person name="Lipzen A."/>
            <person name="Riley R."/>
            <person name="Andreopoulos W."/>
            <person name="He G."/>
            <person name="Johnson J."/>
            <person name="Barry K.W."/>
            <person name="Grigoriev I.V."/>
            <person name="Nagy L."/>
            <person name="Hibbett D."/>
            <person name="Henrissat B."/>
            <person name="Matheny P.B."/>
            <person name="Labbe J."/>
            <person name="Martin A.F."/>
        </authorList>
    </citation>
    <scope>NUCLEOTIDE SEQUENCE</scope>
    <source>
        <strain evidence="1">BPL698</strain>
    </source>
</reference>
<gene>
    <name evidence="1" type="ORF">F5148DRAFT_1147405</name>
</gene>
<organism evidence="1 2">
    <name type="scientific">Russula earlei</name>
    <dbReference type="NCBI Taxonomy" id="71964"/>
    <lineage>
        <taxon>Eukaryota</taxon>
        <taxon>Fungi</taxon>
        <taxon>Dikarya</taxon>
        <taxon>Basidiomycota</taxon>
        <taxon>Agaricomycotina</taxon>
        <taxon>Agaricomycetes</taxon>
        <taxon>Russulales</taxon>
        <taxon>Russulaceae</taxon>
        <taxon>Russula</taxon>
    </lineage>
</organism>
<name>A0ACC0UH87_9AGAM</name>
<comment type="caution">
    <text evidence="1">The sequence shown here is derived from an EMBL/GenBank/DDBJ whole genome shotgun (WGS) entry which is preliminary data.</text>
</comment>
<sequence>MQAVISIYSKSKHHNPAEPEADLTGVEHDEVGLVQAICVKAHSSVKCKRTFITIQKWGRVKIVHHLLINIAVHWSSTYVMTSQAEATCPHADNVQQAFSSDWATTLHLALPILEASHKAWSKLLDPSQKTEHTHKYWGDDKLESILENAKEMYKKCYFEMYGNNSAPASLQ</sequence>
<protein>
    <submittedName>
        <fullName evidence="1">Uncharacterized protein</fullName>
    </submittedName>
</protein>
<accession>A0ACC0UH87</accession>
<proteinExistence type="predicted"/>
<dbReference type="Proteomes" id="UP001207468">
    <property type="component" value="Unassembled WGS sequence"/>
</dbReference>
<evidence type="ECO:0000313" key="2">
    <source>
        <dbReference type="Proteomes" id="UP001207468"/>
    </source>
</evidence>
<dbReference type="EMBL" id="JAGFNK010000038">
    <property type="protein sequence ID" value="KAI9510616.1"/>
    <property type="molecule type" value="Genomic_DNA"/>
</dbReference>